<proteinExistence type="predicted"/>
<gene>
    <name evidence="2" type="ORF">RCOM_1125750</name>
</gene>
<evidence type="ECO:0000313" key="2">
    <source>
        <dbReference type="EMBL" id="EEF33820.1"/>
    </source>
</evidence>
<dbReference type="InParanoid" id="B9SRE6"/>
<dbReference type="AlphaFoldDB" id="B9SRE6"/>
<feature type="region of interest" description="Disordered" evidence="1">
    <location>
        <begin position="59"/>
        <end position="93"/>
    </location>
</feature>
<name>B9SRE6_RICCO</name>
<evidence type="ECO:0000256" key="1">
    <source>
        <dbReference type="SAM" id="MobiDB-lite"/>
    </source>
</evidence>
<reference evidence="3" key="1">
    <citation type="journal article" date="2010" name="Nat. Biotechnol.">
        <title>Draft genome sequence of the oilseed species Ricinus communis.</title>
        <authorList>
            <person name="Chan A.P."/>
            <person name="Crabtree J."/>
            <person name="Zhao Q."/>
            <person name="Lorenzi H."/>
            <person name="Orvis J."/>
            <person name="Puiu D."/>
            <person name="Melake-Berhan A."/>
            <person name="Jones K.M."/>
            <person name="Redman J."/>
            <person name="Chen G."/>
            <person name="Cahoon E.B."/>
            <person name="Gedil M."/>
            <person name="Stanke M."/>
            <person name="Haas B.J."/>
            <person name="Wortman J.R."/>
            <person name="Fraser-Liggett C.M."/>
            <person name="Ravel J."/>
            <person name="Rabinowicz P.D."/>
        </authorList>
    </citation>
    <scope>NUCLEOTIDE SEQUENCE [LARGE SCALE GENOMIC DNA]</scope>
    <source>
        <strain evidence="3">cv. Hale</strain>
    </source>
</reference>
<accession>B9SRE6</accession>
<dbReference type="Proteomes" id="UP000008311">
    <property type="component" value="Unassembled WGS sequence"/>
</dbReference>
<protein>
    <submittedName>
        <fullName evidence="2">Uncharacterized protein</fullName>
    </submittedName>
</protein>
<organism evidence="2 3">
    <name type="scientific">Ricinus communis</name>
    <name type="common">Castor bean</name>
    <dbReference type="NCBI Taxonomy" id="3988"/>
    <lineage>
        <taxon>Eukaryota</taxon>
        <taxon>Viridiplantae</taxon>
        <taxon>Streptophyta</taxon>
        <taxon>Embryophyta</taxon>
        <taxon>Tracheophyta</taxon>
        <taxon>Spermatophyta</taxon>
        <taxon>Magnoliopsida</taxon>
        <taxon>eudicotyledons</taxon>
        <taxon>Gunneridae</taxon>
        <taxon>Pentapetalae</taxon>
        <taxon>rosids</taxon>
        <taxon>fabids</taxon>
        <taxon>Malpighiales</taxon>
        <taxon>Euphorbiaceae</taxon>
        <taxon>Acalyphoideae</taxon>
        <taxon>Acalypheae</taxon>
        <taxon>Ricinus</taxon>
    </lineage>
</organism>
<evidence type="ECO:0000313" key="3">
    <source>
        <dbReference type="Proteomes" id="UP000008311"/>
    </source>
</evidence>
<sequence>MGAKLRTADELHVYVDHINGPTNGGKKHNQSFVQVGSNSQDSGVTEKDYNDFIDDVGISVRQQNKKNGDKAQTQEENEDEDEDEDEIGRMREA</sequence>
<dbReference type="EMBL" id="EQ974097">
    <property type="protein sequence ID" value="EEF33820.1"/>
    <property type="molecule type" value="Genomic_DNA"/>
</dbReference>
<feature type="compositionally biased region" description="Acidic residues" evidence="1">
    <location>
        <begin position="75"/>
        <end position="86"/>
    </location>
</feature>
<keyword evidence="3" id="KW-1185">Reference proteome</keyword>